<gene>
    <name evidence="4" type="ORF">GWC95_11460</name>
</gene>
<dbReference type="SUPFAM" id="SSF52172">
    <property type="entry name" value="CheY-like"/>
    <property type="match status" value="1"/>
</dbReference>
<keyword evidence="1 2" id="KW-0597">Phosphoprotein</keyword>
<reference evidence="4 5" key="1">
    <citation type="submission" date="2020-01" db="EMBL/GenBank/DDBJ databases">
        <title>Genome analysis.</title>
        <authorList>
            <person name="Wu S."/>
            <person name="Wang G."/>
        </authorList>
    </citation>
    <scope>NUCLEOTIDE SEQUENCE [LARGE SCALE GENOMIC DNA]</scope>
    <source>
        <strain evidence="4 5">SYL130</strain>
    </source>
</reference>
<sequence length="112" mass="12869">MKRVLIIDDEIDLCMLIKSYLSKKNYEVHTAHSLHDGFKKLESVAPDVLLLDNNLPDGMGWKEAAHIHERYPSMHITLISAFQMPKDLKDQIAANINILEKPISLNDIEKYL</sequence>
<proteinExistence type="predicted"/>
<evidence type="ECO:0000313" key="5">
    <source>
        <dbReference type="Proteomes" id="UP000753802"/>
    </source>
</evidence>
<keyword evidence="5" id="KW-1185">Reference proteome</keyword>
<dbReference type="Gene3D" id="3.40.50.2300">
    <property type="match status" value="1"/>
</dbReference>
<comment type="caution">
    <text evidence="4">The sequence shown here is derived from an EMBL/GenBank/DDBJ whole genome shotgun (WGS) entry which is preliminary data.</text>
</comment>
<dbReference type="InterPro" id="IPR050595">
    <property type="entry name" value="Bact_response_regulator"/>
</dbReference>
<feature type="modified residue" description="4-aspartylphosphate" evidence="2">
    <location>
        <position position="52"/>
    </location>
</feature>
<feature type="domain" description="Response regulatory" evidence="3">
    <location>
        <begin position="3"/>
        <end position="112"/>
    </location>
</feature>
<dbReference type="EMBL" id="JAACJS010000015">
    <property type="protein sequence ID" value="NCI50544.1"/>
    <property type="molecule type" value="Genomic_DNA"/>
</dbReference>
<organism evidence="4 5">
    <name type="scientific">Sediminibacterium roseum</name>
    <dbReference type="NCBI Taxonomy" id="1978412"/>
    <lineage>
        <taxon>Bacteria</taxon>
        <taxon>Pseudomonadati</taxon>
        <taxon>Bacteroidota</taxon>
        <taxon>Chitinophagia</taxon>
        <taxon>Chitinophagales</taxon>
        <taxon>Chitinophagaceae</taxon>
        <taxon>Sediminibacterium</taxon>
    </lineage>
</organism>
<evidence type="ECO:0000259" key="3">
    <source>
        <dbReference type="PROSITE" id="PS50110"/>
    </source>
</evidence>
<evidence type="ECO:0000313" key="4">
    <source>
        <dbReference type="EMBL" id="NCI50544.1"/>
    </source>
</evidence>
<dbReference type="InterPro" id="IPR001789">
    <property type="entry name" value="Sig_transdc_resp-reg_receiver"/>
</dbReference>
<evidence type="ECO:0000256" key="1">
    <source>
        <dbReference type="ARBA" id="ARBA00022553"/>
    </source>
</evidence>
<dbReference type="PROSITE" id="PS50110">
    <property type="entry name" value="RESPONSE_REGULATORY"/>
    <property type="match status" value="1"/>
</dbReference>
<dbReference type="Pfam" id="PF00072">
    <property type="entry name" value="Response_reg"/>
    <property type="match status" value="1"/>
</dbReference>
<dbReference type="Proteomes" id="UP000753802">
    <property type="component" value="Unassembled WGS sequence"/>
</dbReference>
<dbReference type="InterPro" id="IPR011006">
    <property type="entry name" value="CheY-like_superfamily"/>
</dbReference>
<evidence type="ECO:0000256" key="2">
    <source>
        <dbReference type="PROSITE-ProRule" id="PRU00169"/>
    </source>
</evidence>
<dbReference type="CDD" id="cd00156">
    <property type="entry name" value="REC"/>
    <property type="match status" value="1"/>
</dbReference>
<dbReference type="PANTHER" id="PTHR44591">
    <property type="entry name" value="STRESS RESPONSE REGULATOR PROTEIN 1"/>
    <property type="match status" value="1"/>
</dbReference>
<protein>
    <submittedName>
        <fullName evidence="4">Response regulator</fullName>
    </submittedName>
</protein>
<accession>A0ABW9ZU60</accession>
<dbReference type="RefSeq" id="WP_161818863.1">
    <property type="nucleotide sequence ID" value="NZ_JAACJS010000015.1"/>
</dbReference>
<dbReference type="SMART" id="SM00448">
    <property type="entry name" value="REC"/>
    <property type="match status" value="1"/>
</dbReference>
<dbReference type="PANTHER" id="PTHR44591:SF3">
    <property type="entry name" value="RESPONSE REGULATORY DOMAIN-CONTAINING PROTEIN"/>
    <property type="match status" value="1"/>
</dbReference>
<name>A0ABW9ZU60_9BACT</name>